<reference evidence="2" key="1">
    <citation type="journal article" date="2014" name="Genome Announc.">
        <title>Complete sequencing and chromosome-scale genome assembly of the industrial progenitor strain P2niaD18 from the penicillin producer Penicillium chrysogenum.</title>
        <authorList>
            <person name="Specht T."/>
            <person name="Dahlmann T.A."/>
            <person name="Zadra I."/>
            <person name="Kurnsteiner H."/>
            <person name="Kuck U."/>
        </authorList>
    </citation>
    <scope>NUCLEOTIDE SEQUENCE [LARGE SCALE GENOMIC DNA]</scope>
    <source>
        <strain evidence="2">P2niaD18</strain>
    </source>
</reference>
<dbReference type="Gene3D" id="1.20.1280.50">
    <property type="match status" value="1"/>
</dbReference>
<organism evidence="2">
    <name type="scientific">Penicillium chrysogenum</name>
    <name type="common">Penicillium notatum</name>
    <dbReference type="NCBI Taxonomy" id="5076"/>
    <lineage>
        <taxon>Eukaryota</taxon>
        <taxon>Fungi</taxon>
        <taxon>Dikarya</taxon>
        <taxon>Ascomycota</taxon>
        <taxon>Pezizomycotina</taxon>
        <taxon>Eurotiomycetes</taxon>
        <taxon>Eurotiomycetidae</taxon>
        <taxon>Eurotiales</taxon>
        <taxon>Aspergillaceae</taxon>
        <taxon>Penicillium</taxon>
        <taxon>Penicillium chrysogenum species complex</taxon>
    </lineage>
</organism>
<accession>A0A167PLV1</accession>
<sequence>MPSNVYCPFCGVILLPDPYSDDPASLQTRVRPWYAEVRGIYSTNTAFGYVTITGLGIIRCRNNLYAPLGNDLSYVDVGTEALEEWRLCEPSESRWCFGFHNSCWRLLLLRLGHGQDDYFRNETAIAESVFYQLYCTPCLEASSFEFGHDYEGAAQTHKSFGRPKAVDLSSHFYADPCAIPSVDDLKTTTFGFCKAPGGSLWKGRDGARPTTATVVGIGYHNEGGNCASSPIGSNDNRHLLPFPDDMREDRCKRLGIPKHHFFDALSPELKYEIFSYLSFGELLNIRLVCRNLALLATVDTLPQLYWRSRFLLGQEADFLFPRLTDKWDWSRLFFWTRASLRARLLPLVNRKRIRQLLEPIAALVDQEAVFRNGPYGSAFHPVQSQGSYFQLIDGESTGKPLQLMEIAGSFSGQLASIGADSPLDEGCRVLYHRTQPFMPPRQHHRQRIGISTVQIRTRSFISGINLFLPGDNVDRLVGYHIPAFQKWIEIPSSSHVKALCVAFCSEGLTGIKFIFTNSDSSGWVGDSNGPGIAQGILSIPERLDWYCLLAGLDCFKIVSLGLGKLTGHAGASVKFPSQGVMDSSCVQAHLWTPHPPRHEDLITSTLLPSQPSRAFEPRINIDFGGSRGLLLGSLTRLVFHMASSPYPLIGIEIFYSDGKSVLFGSNSGCEISFFVNGSNGERINQVGILEDSQRHHSTIGLGGLQVLTNYGRSATFAPLRSRLYASVELLPIFPPGNTITGFVALESANKHRFIRVGIQSQQCGEQPMIPDVVNHECHQIPDDQLRYDEKFTHFIDSSKPGNYQTYASLKNVRKIQASMGIRGRSRSSNRISGLKLEYYDHPSPSIVGQWMNELDDGFELSPDEKVQSLTIWLTPMGVVTFHSPGFHSLPPQKLQHQYQSDTGEELTAISWILNVSSDSVRAVISGNGSQRAQVIPEQHPPFDQVRKLYFETQNDDGCRETIVEAEAYFRDRAIIGLVFVYSSDRRASIGDFNVAARQTVHFARDAQIIGLSVAATEHELVEIEFEIEWNEQPRYEKLRLSIASPDDPANTLGYDWRDVWCRDGTSAESYQRLLARDRVYKPPKLSMSASVTELYSMFA</sequence>
<dbReference type="Pfam" id="PF24539">
    <property type="entry name" value="DUF7600"/>
    <property type="match status" value="1"/>
</dbReference>
<proteinExistence type="predicted"/>
<feature type="domain" description="F-box" evidence="1">
    <location>
        <begin position="259"/>
        <end position="309"/>
    </location>
</feature>
<name>A0A167PLV1_PENCH</name>
<dbReference type="Pfam" id="PF00646">
    <property type="entry name" value="F-box"/>
    <property type="match status" value="1"/>
</dbReference>
<dbReference type="CDD" id="cd09917">
    <property type="entry name" value="F-box_SF"/>
    <property type="match status" value="1"/>
</dbReference>
<gene>
    <name evidence="2" type="ORF">EN45_105760</name>
</gene>
<dbReference type="EMBL" id="CM002801">
    <property type="protein sequence ID" value="KZN83478.1"/>
    <property type="molecule type" value="Genomic_DNA"/>
</dbReference>
<dbReference type="Proteomes" id="UP000076449">
    <property type="component" value="Chromosome IV"/>
</dbReference>
<protein>
    <recommendedName>
        <fullName evidence="1">F-box domain-containing protein</fullName>
    </recommendedName>
</protein>
<dbReference type="PROSITE" id="PS50181">
    <property type="entry name" value="FBOX"/>
    <property type="match status" value="1"/>
</dbReference>
<evidence type="ECO:0000259" key="1">
    <source>
        <dbReference type="PROSITE" id="PS50181"/>
    </source>
</evidence>
<dbReference type="SUPFAM" id="SSF81383">
    <property type="entry name" value="F-box domain"/>
    <property type="match status" value="1"/>
</dbReference>
<dbReference type="AlphaFoldDB" id="A0A167PLV1"/>
<dbReference type="InterPro" id="IPR036047">
    <property type="entry name" value="F-box-like_dom_sf"/>
</dbReference>
<evidence type="ECO:0000313" key="2">
    <source>
        <dbReference type="EMBL" id="KZN83478.1"/>
    </source>
</evidence>
<dbReference type="InterPro" id="IPR056021">
    <property type="entry name" value="DUF7600"/>
</dbReference>
<dbReference type="InterPro" id="IPR001810">
    <property type="entry name" value="F-box_dom"/>
</dbReference>